<dbReference type="AlphaFoldDB" id="X0WHA0"/>
<feature type="region of interest" description="Disordered" evidence="1">
    <location>
        <begin position="1"/>
        <end position="49"/>
    </location>
</feature>
<organism evidence="2">
    <name type="scientific">marine sediment metagenome</name>
    <dbReference type="NCBI Taxonomy" id="412755"/>
    <lineage>
        <taxon>unclassified sequences</taxon>
        <taxon>metagenomes</taxon>
        <taxon>ecological metagenomes</taxon>
    </lineage>
</organism>
<name>X0WHA0_9ZZZZ</name>
<proteinExistence type="predicted"/>
<protein>
    <submittedName>
        <fullName evidence="2">Uncharacterized protein</fullName>
    </submittedName>
</protein>
<comment type="caution">
    <text evidence="2">The sequence shown here is derived from an EMBL/GenBank/DDBJ whole genome shotgun (WGS) entry which is preliminary data.</text>
</comment>
<gene>
    <name evidence="2" type="ORF">S01H1_51367</name>
</gene>
<feature type="compositionally biased region" description="Polar residues" evidence="1">
    <location>
        <begin position="1"/>
        <end position="10"/>
    </location>
</feature>
<reference evidence="2" key="1">
    <citation type="journal article" date="2014" name="Front. Microbiol.">
        <title>High frequency of phylogenetically diverse reductive dehalogenase-homologous genes in deep subseafloor sedimentary metagenomes.</title>
        <authorList>
            <person name="Kawai M."/>
            <person name="Futagami T."/>
            <person name="Toyoda A."/>
            <person name="Takaki Y."/>
            <person name="Nishi S."/>
            <person name="Hori S."/>
            <person name="Arai W."/>
            <person name="Tsubouchi T."/>
            <person name="Morono Y."/>
            <person name="Uchiyama I."/>
            <person name="Ito T."/>
            <person name="Fujiyama A."/>
            <person name="Inagaki F."/>
            <person name="Takami H."/>
        </authorList>
    </citation>
    <scope>NUCLEOTIDE SEQUENCE</scope>
    <source>
        <strain evidence="2">Expedition CK06-06</strain>
    </source>
</reference>
<evidence type="ECO:0000313" key="2">
    <source>
        <dbReference type="EMBL" id="GAG22577.1"/>
    </source>
</evidence>
<evidence type="ECO:0000256" key="1">
    <source>
        <dbReference type="SAM" id="MobiDB-lite"/>
    </source>
</evidence>
<accession>X0WHA0</accession>
<feature type="non-terminal residue" evidence="2">
    <location>
        <position position="49"/>
    </location>
</feature>
<dbReference type="EMBL" id="BARS01033145">
    <property type="protein sequence ID" value="GAG22577.1"/>
    <property type="molecule type" value="Genomic_DNA"/>
</dbReference>
<sequence length="49" mass="5252">MANDQVTSDSPVALEPAAENPDQAENPQAEPATERVQNSQGHPRMGDHL</sequence>